<dbReference type="GO" id="GO:0016829">
    <property type="term" value="F:lyase activity"/>
    <property type="evidence" value="ECO:0007669"/>
    <property type="project" value="UniProtKB-KW"/>
</dbReference>
<keyword evidence="2" id="KW-1133">Transmembrane helix</keyword>
<feature type="transmembrane region" description="Helical" evidence="2">
    <location>
        <begin position="1403"/>
        <end position="1425"/>
    </location>
</feature>
<dbReference type="PANTHER" id="PTHR11319:SF35">
    <property type="entry name" value="OUTER MEMBRANE PROTEIN PMPC-RELATED"/>
    <property type="match status" value="1"/>
</dbReference>
<sequence>MAPIYVDTVIKSYFTNTEFSENQVVSQSSGTKQAGVLSLYNGQDVYISGCSFVQNSVSNYYGGAINFNTFTGEIIINDSFFDQNVANGNGGAVRFYQCVDVEILDSTFTNNIVDSSNGLGGGLYFTTISGTITLTGINMESNTASQGGGLYLTNIKKLILDGESEFNNNQANEGGSLYILQFVELYIQDNNFNNNIAWTSQEIGNGGALFIDCYSNTQDTIIQILYNNFDGNTGINGGAIYLVSLSQCANEDDCQLKGNNLYNNYVTTNGGAILATTVDNINFYDNYFNNSVADPVTYSLGGALYLIEGTNIIFDNCTFSYGSASQGAAIYGEMCTSFEFQNCLFENNIGDGYGGALCMYSDYFLTINNTQFLNNQGEGSGAIEAWQVYDYYLYNLYFYNNTSTKGGVSYMDAVYRVDIINCTFEANSANNGGAFYISNSETFTFNNILAYNNSASFRGGAFYIQATQITFQNLTFDLNYAMTGGGFYIVESESITGDDMTFKNNYSVKKGGAFLGNQLQTSVFTNMLAENNTSESKEGGGFILIECIDMTLDTITSIDNSGKHGAGMHLDDITNLKFSNYIAYGNLAEQYGAGLSLYQIKYGEIFNFIIYDNNATINGGAAYIYQSSNLLCYNWHIYNNRANKIGGGAVFFDNNSENITMQSFKIENNLAQQFGGAFYMTNSQEATLQDMELIQNQGKSSGGQIYIANCIQTILDNVIFEYDSESEHENGIYYPQYGNSITATSGTEIQIKNCKFSNSVASLQGGTIYITDVDTVDIDQILVENSQIISENDDETTSLCGGAMYLKNVKSFILENSELNNNYAKYKGGGIYMYDVQQFDIQMNTFDKNQIYFDNSINLYYKDEDYLLTQGGAIYYQIANQLDTSEDIILILKSNIIKNSKASSGGGVFINKNIDVILSVTVQNMTLQENQGDIGPAMRFIGPISEKIQSNIKSKIDSGNIVLKDNKGYIYSDNIYFGYVDNEHLITSDTTEFSLCTEDKYLQDGGVVSCLPCSENIVCGGGYIPIFPNENYWRPNKQTYVDIYYCTNFPENCKGNDTCSEGYTGLLCEQCDRENNYQKFGDECLKCQKRGLQYFSIFMLFLFYILILSYYIYGVKKKVEKVTLSKWCNILFNIPFQNLSQISAIAKIFVMHCQILYITNPNFVNINFEFQFMLEIFGNPSFMFNPSLLCLFNDSNEKNLVYYLYIYGLFITLLALLCMVLIIFIFKMLKLVKDNKHLVMYIKMSFSCFFLIIQPGFIQSTLQFLQCREIAGQKYVSADLDTTCDSGFYKSLILPVNIIFLLLCTIFIPGYILYKLKKQRNNKMMYYHNFSKIYGIYFLEYNEKCYFWEFFTMTIKLIVVLLATLIQDQEKTIVKGLFILATLGYYSHYCLKLKPFLNKQLNDLSFFSINTQIMTILLLIFHNYLQRLDSRIKALETIIVIIVLLINFLFLYKMLVDIVRESKNEFRVIVLQFCKKHKILGKLVASIEKTLEKSKEAKRRWKKLKYGVFRYKTQYPSKSLYESINEPYMPFVKRVEQDKLLADQSHKSNIKQNNSQYQDSQRTPNMSHIEDSKMKLKSQFALSKDVNDISDSNERNSQRNNFFDLSIRRNYLFDKKEDINNEQEQTNKGNSLLIEFEKDLEELNQDFYQPNGIGHDLPLSMCYSGKWSERNMVSKRLDQKASDLSKRYSIHVQKDNKAISQKVSGQYKPQTQKNVKMRERKEKNDDNDIDSNSNKKSNDKMKISDDYDNFSINLPDNIDRVQPFIDNDSKIDFNSTAINSTNLQIREKIRSQKKSLAIKNQGDDNDQIKFQDF</sequence>
<reference evidence="3 4" key="1">
    <citation type="journal article" date="2015" name="Sci. Rep.">
        <title>Genome of the facultative scuticociliatosis pathogen Pseudocohnilembus persalinus provides insight into its virulence through horizontal gene transfer.</title>
        <authorList>
            <person name="Xiong J."/>
            <person name="Wang G."/>
            <person name="Cheng J."/>
            <person name="Tian M."/>
            <person name="Pan X."/>
            <person name="Warren A."/>
            <person name="Jiang C."/>
            <person name="Yuan D."/>
            <person name="Miao W."/>
        </authorList>
    </citation>
    <scope>NUCLEOTIDE SEQUENCE [LARGE SCALE GENOMIC DNA]</scope>
    <source>
        <strain evidence="3">36N120E</strain>
    </source>
</reference>
<accession>A0A0V0R3U6</accession>
<feature type="compositionally biased region" description="Polar residues" evidence="1">
    <location>
        <begin position="1698"/>
        <end position="1714"/>
    </location>
</feature>
<keyword evidence="2" id="KW-0812">Transmembrane</keyword>
<feature type="region of interest" description="Disordered" evidence="1">
    <location>
        <begin position="1695"/>
        <end position="1743"/>
    </location>
</feature>
<feature type="transmembrane region" description="Helical" evidence="2">
    <location>
        <begin position="1202"/>
        <end position="1226"/>
    </location>
</feature>
<name>A0A0V0R3U6_PSEPJ</name>
<keyword evidence="3" id="KW-0456">Lyase</keyword>
<evidence type="ECO:0000313" key="3">
    <source>
        <dbReference type="EMBL" id="KRX09153.1"/>
    </source>
</evidence>
<dbReference type="InterPro" id="IPR012334">
    <property type="entry name" value="Pectin_lyas_fold"/>
</dbReference>
<feature type="compositionally biased region" description="Basic and acidic residues" evidence="1">
    <location>
        <begin position="1716"/>
        <end position="1726"/>
    </location>
</feature>
<evidence type="ECO:0000256" key="1">
    <source>
        <dbReference type="SAM" id="MobiDB-lite"/>
    </source>
</evidence>
<feature type="transmembrane region" description="Helical" evidence="2">
    <location>
        <begin position="1346"/>
        <end position="1366"/>
    </location>
</feature>
<dbReference type="OrthoDB" id="2018448at2759"/>
<feature type="transmembrane region" description="Helical" evidence="2">
    <location>
        <begin position="1292"/>
        <end position="1314"/>
    </location>
</feature>
<organism evidence="3 4">
    <name type="scientific">Pseudocohnilembus persalinus</name>
    <name type="common">Ciliate</name>
    <dbReference type="NCBI Taxonomy" id="266149"/>
    <lineage>
        <taxon>Eukaryota</taxon>
        <taxon>Sar</taxon>
        <taxon>Alveolata</taxon>
        <taxon>Ciliophora</taxon>
        <taxon>Intramacronucleata</taxon>
        <taxon>Oligohymenophorea</taxon>
        <taxon>Scuticociliatia</taxon>
        <taxon>Philasterida</taxon>
        <taxon>Pseudocohnilembidae</taxon>
        <taxon>Pseudocohnilembus</taxon>
    </lineage>
</organism>
<dbReference type="OMA" id="CANTAGI"/>
<dbReference type="SMART" id="SM00710">
    <property type="entry name" value="PbH1"/>
    <property type="match status" value="16"/>
</dbReference>
<keyword evidence="4" id="KW-1185">Reference proteome</keyword>
<dbReference type="Gene3D" id="2.160.20.10">
    <property type="entry name" value="Single-stranded right-handed beta-helix, Pectin lyase-like"/>
    <property type="match status" value="2"/>
</dbReference>
<feature type="transmembrane region" description="Helical" evidence="2">
    <location>
        <begin position="1437"/>
        <end position="1456"/>
    </location>
</feature>
<feature type="transmembrane region" description="Helical" evidence="2">
    <location>
        <begin position="1134"/>
        <end position="1158"/>
    </location>
</feature>
<dbReference type="SUPFAM" id="SSF51126">
    <property type="entry name" value="Pectin lyase-like"/>
    <property type="match status" value="4"/>
</dbReference>
<protein>
    <submittedName>
        <fullName evidence="3">Pectin lyase fold/virulence factor</fullName>
    </submittedName>
</protein>
<comment type="caution">
    <text evidence="3">The sequence shown here is derived from an EMBL/GenBank/DDBJ whole genome shotgun (WGS) entry which is preliminary data.</text>
</comment>
<dbReference type="Proteomes" id="UP000054937">
    <property type="component" value="Unassembled WGS sequence"/>
</dbReference>
<dbReference type="PANTHER" id="PTHR11319">
    <property type="entry name" value="G PROTEIN-COUPLED RECEPTOR-RELATED"/>
    <property type="match status" value="1"/>
</dbReference>
<feature type="transmembrane region" description="Helical" evidence="2">
    <location>
        <begin position="1094"/>
        <end position="1113"/>
    </location>
</feature>
<feature type="transmembrane region" description="Helical" evidence="2">
    <location>
        <begin position="1238"/>
        <end position="1258"/>
    </location>
</feature>
<dbReference type="EMBL" id="LDAU01000054">
    <property type="protein sequence ID" value="KRX09153.1"/>
    <property type="molecule type" value="Genomic_DNA"/>
</dbReference>
<proteinExistence type="predicted"/>
<evidence type="ECO:0000256" key="2">
    <source>
        <dbReference type="SAM" id="Phobius"/>
    </source>
</evidence>
<dbReference type="InterPro" id="IPR011050">
    <property type="entry name" value="Pectin_lyase_fold/virulence"/>
</dbReference>
<dbReference type="InterPro" id="IPR006626">
    <property type="entry name" value="PbH1"/>
</dbReference>
<gene>
    <name evidence="3" type="ORF">PPERSA_08869</name>
</gene>
<keyword evidence="2" id="KW-0472">Membrane</keyword>
<dbReference type="InParanoid" id="A0A0V0R3U6"/>
<evidence type="ECO:0000313" key="4">
    <source>
        <dbReference type="Proteomes" id="UP000054937"/>
    </source>
</evidence>